<dbReference type="SUPFAM" id="SSF52058">
    <property type="entry name" value="L domain-like"/>
    <property type="match status" value="1"/>
</dbReference>
<comment type="caution">
    <text evidence="1">The sequence shown here is derived from an EMBL/GenBank/DDBJ whole genome shotgun (WGS) entry which is preliminary data.</text>
</comment>
<name>A0A326U7E0_THEHA</name>
<evidence type="ECO:0000313" key="1">
    <source>
        <dbReference type="EMBL" id="PZW31064.1"/>
    </source>
</evidence>
<keyword evidence="2" id="KW-1185">Reference proteome</keyword>
<reference evidence="1 2" key="1">
    <citation type="submission" date="2018-06" db="EMBL/GenBank/DDBJ databases">
        <title>Genomic Encyclopedia of Archaeal and Bacterial Type Strains, Phase II (KMG-II): from individual species to whole genera.</title>
        <authorList>
            <person name="Goeker M."/>
        </authorList>
    </citation>
    <scope>NUCLEOTIDE SEQUENCE [LARGE SCALE GENOMIC DNA]</scope>
    <source>
        <strain evidence="1 2">ATCC BAA-1881</strain>
    </source>
</reference>
<dbReference type="Gene3D" id="3.80.10.10">
    <property type="entry name" value="Ribonuclease Inhibitor"/>
    <property type="match status" value="1"/>
</dbReference>
<evidence type="ECO:0000313" key="2">
    <source>
        <dbReference type="Proteomes" id="UP000248806"/>
    </source>
</evidence>
<proteinExistence type="predicted"/>
<organism evidence="1 2">
    <name type="scientific">Thermosporothrix hazakensis</name>
    <dbReference type="NCBI Taxonomy" id="644383"/>
    <lineage>
        <taxon>Bacteria</taxon>
        <taxon>Bacillati</taxon>
        <taxon>Chloroflexota</taxon>
        <taxon>Ktedonobacteria</taxon>
        <taxon>Ktedonobacterales</taxon>
        <taxon>Thermosporotrichaceae</taxon>
        <taxon>Thermosporothrix</taxon>
    </lineage>
</organism>
<dbReference type="EMBL" id="QKUF01000006">
    <property type="protein sequence ID" value="PZW31064.1"/>
    <property type="molecule type" value="Genomic_DNA"/>
</dbReference>
<dbReference type="RefSeq" id="WP_111321704.1">
    <property type="nucleotide sequence ID" value="NZ_BIFX01000003.1"/>
</dbReference>
<evidence type="ECO:0008006" key="3">
    <source>
        <dbReference type="Google" id="ProtNLM"/>
    </source>
</evidence>
<protein>
    <recommendedName>
        <fullName evidence="3">Leucine rich repeat (LRR) protein</fullName>
    </recommendedName>
</protein>
<dbReference type="InterPro" id="IPR032675">
    <property type="entry name" value="LRR_dom_sf"/>
</dbReference>
<gene>
    <name evidence="1" type="ORF">EI42_02161</name>
</gene>
<sequence>MEERVILPETLDEAYLFAAVGAPLKALLLYNPTQDVQTTLACMRALAVMHDTHSLQAYQADKRPEIQQEYAWLHSREALNALQPRVRMISWDGRPALFVHQIRSLKKIHVLELIPHFPQRLVLKGTFRDLTPLTHLSALTGLALLSKHIRDLTPLAGLTRLAQLSLTGTPLITDLAPLTTLSQLSILTLTGLIELTDIQPLASLPALRSLAILASPKLTTITPLLHLPSLRHLELPPHLRTAPEIAQFRQRGILLRFTEIRGFGKRPRQR</sequence>
<dbReference type="Proteomes" id="UP000248806">
    <property type="component" value="Unassembled WGS sequence"/>
</dbReference>
<accession>A0A326U7E0</accession>
<dbReference type="AlphaFoldDB" id="A0A326U7E0"/>